<dbReference type="EMBL" id="MT144739">
    <property type="protein sequence ID" value="QJH98545.1"/>
    <property type="molecule type" value="Genomic_DNA"/>
</dbReference>
<gene>
    <name evidence="1" type="ORF">TM448A01231_0022</name>
    <name evidence="2" type="ORF">TM448B01337_0021</name>
</gene>
<evidence type="ECO:0000313" key="2">
    <source>
        <dbReference type="EMBL" id="QJH98545.1"/>
    </source>
</evidence>
<evidence type="ECO:0000313" key="1">
    <source>
        <dbReference type="EMBL" id="QJA49122.1"/>
    </source>
</evidence>
<dbReference type="AlphaFoldDB" id="A0A6H1ZNS3"/>
<accession>A0A6H1ZNS3</accession>
<proteinExistence type="predicted"/>
<organism evidence="1">
    <name type="scientific">viral metagenome</name>
    <dbReference type="NCBI Taxonomy" id="1070528"/>
    <lineage>
        <taxon>unclassified sequences</taxon>
        <taxon>metagenomes</taxon>
        <taxon>organismal metagenomes</taxon>
    </lineage>
</organism>
<dbReference type="EMBL" id="MT144118">
    <property type="protein sequence ID" value="QJA49122.1"/>
    <property type="molecule type" value="Genomic_DNA"/>
</dbReference>
<protein>
    <submittedName>
        <fullName evidence="1">Uncharacterized protein</fullName>
    </submittedName>
</protein>
<sequence length="66" mass="7729">MKFLITRIKESGREFKIMRETIPSDHDSFWRLGYAVFLMFEDFEADEVSIVQLKEGGKKNAEAGRE</sequence>
<reference evidence="1" key="1">
    <citation type="submission" date="2020-03" db="EMBL/GenBank/DDBJ databases">
        <title>The deep terrestrial virosphere.</title>
        <authorList>
            <person name="Holmfeldt K."/>
            <person name="Nilsson E."/>
            <person name="Simone D."/>
            <person name="Lopez-Fernandez M."/>
            <person name="Wu X."/>
            <person name="de Brujin I."/>
            <person name="Lundin D."/>
            <person name="Andersson A."/>
            <person name="Bertilsson S."/>
            <person name="Dopson M."/>
        </authorList>
    </citation>
    <scope>NUCLEOTIDE SEQUENCE</scope>
    <source>
        <strain evidence="1">TM448A01231</strain>
        <strain evidence="2">TM448B01337</strain>
    </source>
</reference>
<name>A0A6H1ZNS3_9ZZZZ</name>